<dbReference type="RefSeq" id="XP_018298719.1">
    <property type="nucleotide sequence ID" value="XM_018443189.1"/>
</dbReference>
<feature type="domain" description="SCD" evidence="2">
    <location>
        <begin position="335"/>
        <end position="420"/>
    </location>
</feature>
<evidence type="ECO:0000259" key="2">
    <source>
        <dbReference type="PROSITE" id="PS51425"/>
    </source>
</evidence>
<feature type="compositionally biased region" description="Basic and acidic residues" evidence="1">
    <location>
        <begin position="18"/>
        <end position="27"/>
    </location>
</feature>
<dbReference type="SUPFAM" id="SSF48371">
    <property type="entry name" value="ARM repeat"/>
    <property type="match status" value="1"/>
</dbReference>
<dbReference type="InterPro" id="IPR016024">
    <property type="entry name" value="ARM-type_fold"/>
</dbReference>
<dbReference type="Gene3D" id="1.25.10.10">
    <property type="entry name" value="Leucine-rich Repeat Variant"/>
    <property type="match status" value="1"/>
</dbReference>
<evidence type="ECO:0000256" key="1">
    <source>
        <dbReference type="SAM" id="MobiDB-lite"/>
    </source>
</evidence>
<dbReference type="VEuPathDB" id="FungiDB:PHYBLDRAFT_76807"/>
<dbReference type="InterPro" id="IPR011989">
    <property type="entry name" value="ARM-like"/>
</dbReference>
<dbReference type="GO" id="GO:0005634">
    <property type="term" value="C:nucleus"/>
    <property type="evidence" value="ECO:0007669"/>
    <property type="project" value="TreeGrafter"/>
</dbReference>
<accession>A0A167R2A4</accession>
<dbReference type="PANTHER" id="PTHR11199">
    <property type="entry name" value="STROMAL ANTIGEN"/>
    <property type="match status" value="1"/>
</dbReference>
<sequence>MARSKSNTSKQKASINDSTRRSDRPKTVPELFMSQKQFAIAASRGEQDDSDNENESDSNTSSDDSDNETSSDDEPSTHKQQKKGSKKVGSKASQKKGKLTKVRLSNSSQLLEQVAEEDNNTSLYDMVTSKTADIDGLVAVWVNEYASHKVESLRELINFIIRSCGCMMAVTAHAFKGEDIAVNAMKELQEELVKLPHHEYPIISKSKDSKLLKNNLLEFFQSLVEQCQHEIIFDGTLIETLQSWLTTMSSSVYRPFRHTATLIAFKITSALATISEKLKDELSIVTRQLRTESAKPTNRARPSAKIKQLQQRSEKLETRRKDLEEYLNDFFESVFVHRSRDVESIIRNEAIKELCVWMQLYPSYFIDNRHLRHFGWAFNDQNTLVRSEALKSVTRLCKIEGNAANLHEFIGRFKARVEEIALYDIDVSVRVHAIGLCSELHTRKYEMLGTNEQRKLSDLIVSDIPRVRKSVAPFVKTLIEKELVKPKLIEVNDSLSGMVVDAPQHDNDSRRGRPNRSTATVAASANTAWVTFKCIASFLVERTESARSSLQNNGQDSIDIDETVSRDTQHIVSNTIEALWGQMKDLHDFKAMSDYLSRDHSRVQQNSRRNSLSTATEIDECYRLTEDEETILITAFVSCLKIGIQRGFEKSSGKEKKKDDQQIEEIRNDVSRHLVQFLPSLLIKHSDNASRMIQLVSIPQLMNLSVYLELRMSKEYEDLLESLMKVFLRATLPKLLRNCAESLKHIADATYLEDVNRSQLIELQERVVGQVRDSCRGKDLATARFTVDDVHSISVSMLRLDYLSNFIDTTDAMDETEDISTDVTTLVGGVVERSVYGYEKEKQMHLSAMSVLFRYAAWKCNTIVSDPEMTSVGQQAAAKLNKRRDWIVDKFVDIVTITDVNPLTEIRHASFGILVDLYWLFSSDMFASHSSSAFLAHLYLPCPEQLQSQCVEYITKDIEARRKLLEDTASDSESVTTSNESKQDFVKLMTSFARGLMLDIFDVEHATVLLSQYGHLESEVDDVIKALVEELNKGLVLNQGIASNICKAYLESLKESFELDVDQSQRSMDNTVKLARLLSHSIKRVDQQNVVRRVSQVICTHIHLDGIRYALSKAAEYKEKGNDAAKALFLKFFKVLSVFGKQLTRAHDVAKIHQNLEDELVNRGLTVETGDKAWDAYHGYIKTIDDILKKSGLRYDPSKRAEMATPRADMATPRVPDDVMQEVEDDIENFGRDSTKRGIESVEEMEIETTNISKRRR</sequence>
<dbReference type="FunCoup" id="A0A167R2A4">
    <property type="interactions" value="280"/>
</dbReference>
<dbReference type="InterPro" id="IPR020839">
    <property type="entry name" value="SCD"/>
</dbReference>
<reference evidence="4" key="1">
    <citation type="submission" date="2015-06" db="EMBL/GenBank/DDBJ databases">
        <title>Expansion of signal transduction pathways in fungi by whole-genome duplication.</title>
        <authorList>
            <consortium name="DOE Joint Genome Institute"/>
            <person name="Corrochano L.M."/>
            <person name="Kuo A."/>
            <person name="Marcet-Houben M."/>
            <person name="Polaino S."/>
            <person name="Salamov A."/>
            <person name="Villalobos J.M."/>
            <person name="Alvarez M.I."/>
            <person name="Avalos J."/>
            <person name="Benito E.P."/>
            <person name="Benoit I."/>
            <person name="Burger G."/>
            <person name="Camino L.P."/>
            <person name="Canovas D."/>
            <person name="Cerda-Olmedo E."/>
            <person name="Cheng J.-F."/>
            <person name="Dominguez A."/>
            <person name="Elias M."/>
            <person name="Eslava A.P."/>
            <person name="Glaser F."/>
            <person name="Grimwood J."/>
            <person name="Gutierrez G."/>
            <person name="Heitman J."/>
            <person name="Henrissat B."/>
            <person name="Iturriaga E.A."/>
            <person name="Lang B.F."/>
            <person name="Lavin J.L."/>
            <person name="Lee S."/>
            <person name="Li W."/>
            <person name="Lindquist E."/>
            <person name="Lopez-Garcia S."/>
            <person name="Luque E.M."/>
            <person name="Marcos A.T."/>
            <person name="Martin J."/>
            <person name="McCluskey K."/>
            <person name="Medina H.R."/>
            <person name="Miralles-Duran A."/>
            <person name="Miyazaki A."/>
            <person name="Munoz-Torres E."/>
            <person name="Oguiza J.A."/>
            <person name="Ohm R."/>
            <person name="Olmedo M."/>
            <person name="Orejas M."/>
            <person name="Ortiz-Castellanos L."/>
            <person name="Pisabarro A.G."/>
            <person name="Rodriguez-Romero J."/>
            <person name="Ruiz-Herrera J."/>
            <person name="Ruiz-Vazquez R."/>
            <person name="Sanz C."/>
            <person name="Schackwitz W."/>
            <person name="Schmutz J."/>
            <person name="Shahriari M."/>
            <person name="Shelest E."/>
            <person name="Silva-Franco F."/>
            <person name="Soanes D."/>
            <person name="Syed K."/>
            <person name="Tagua V.G."/>
            <person name="Talbot N.J."/>
            <person name="Thon M."/>
            <person name="De vries R.P."/>
            <person name="Wiebenga A."/>
            <person name="Yadav J.S."/>
            <person name="Braun E.L."/>
            <person name="Baker S."/>
            <person name="Garre V."/>
            <person name="Horwitz B."/>
            <person name="Torres-Martinez S."/>
            <person name="Idnurm A."/>
            <person name="Herrera-Estrella A."/>
            <person name="Gabaldon T."/>
            <person name="Grigoriev I.V."/>
        </authorList>
    </citation>
    <scope>NUCLEOTIDE SEQUENCE [LARGE SCALE GENOMIC DNA]</scope>
    <source>
        <strain evidence="4">NRRL 1555(-)</strain>
    </source>
</reference>
<dbReference type="PROSITE" id="PS51425">
    <property type="entry name" value="SCD"/>
    <property type="match status" value="1"/>
</dbReference>
<name>A0A167R2A4_PHYB8</name>
<dbReference type="InParanoid" id="A0A167R2A4"/>
<feature type="compositionally biased region" description="Polar residues" evidence="1">
    <location>
        <begin position="1248"/>
        <end position="1257"/>
    </location>
</feature>
<protein>
    <recommendedName>
        <fullName evidence="2">SCD domain-containing protein</fullName>
    </recommendedName>
</protein>
<dbReference type="Pfam" id="PF21581">
    <property type="entry name" value="SCD"/>
    <property type="match status" value="1"/>
</dbReference>
<feature type="compositionally biased region" description="Polar residues" evidence="1">
    <location>
        <begin position="1"/>
        <end position="17"/>
    </location>
</feature>
<dbReference type="GO" id="GO:0007062">
    <property type="term" value="P:sister chromatid cohesion"/>
    <property type="evidence" value="ECO:0007669"/>
    <property type="project" value="UniProtKB-ARBA"/>
</dbReference>
<gene>
    <name evidence="3" type="ORF">PHYBLDRAFT_76807</name>
</gene>
<feature type="region of interest" description="Disordered" evidence="1">
    <location>
        <begin position="1"/>
        <end position="104"/>
    </location>
</feature>
<dbReference type="GO" id="GO:0000785">
    <property type="term" value="C:chromatin"/>
    <property type="evidence" value="ECO:0007669"/>
    <property type="project" value="TreeGrafter"/>
</dbReference>
<feature type="compositionally biased region" description="Basic residues" evidence="1">
    <location>
        <begin position="79"/>
        <end position="101"/>
    </location>
</feature>
<dbReference type="PANTHER" id="PTHR11199:SF0">
    <property type="entry name" value="LD34181P-RELATED"/>
    <property type="match status" value="1"/>
</dbReference>
<feature type="compositionally biased region" description="Basic and acidic residues" evidence="1">
    <location>
        <begin position="1229"/>
        <end position="1240"/>
    </location>
</feature>
<dbReference type="Pfam" id="PF08514">
    <property type="entry name" value="STAG"/>
    <property type="match status" value="1"/>
</dbReference>
<proteinExistence type="predicted"/>
<dbReference type="GeneID" id="29004095"/>
<dbReference type="InterPro" id="IPR056396">
    <property type="entry name" value="HEAT_SCC3-SA"/>
</dbReference>
<organism evidence="3 4">
    <name type="scientific">Phycomyces blakesleeanus (strain ATCC 8743b / DSM 1359 / FGSC 10004 / NBRC 33097 / NRRL 1555)</name>
    <dbReference type="NCBI Taxonomy" id="763407"/>
    <lineage>
        <taxon>Eukaryota</taxon>
        <taxon>Fungi</taxon>
        <taxon>Fungi incertae sedis</taxon>
        <taxon>Mucoromycota</taxon>
        <taxon>Mucoromycotina</taxon>
        <taxon>Mucoromycetes</taxon>
        <taxon>Mucorales</taxon>
        <taxon>Phycomycetaceae</taxon>
        <taxon>Phycomyces</taxon>
    </lineage>
</organism>
<dbReference type="AlphaFoldDB" id="A0A167R2A4"/>
<dbReference type="InterPro" id="IPR039662">
    <property type="entry name" value="Cohesin_Scc3/SA"/>
</dbReference>
<dbReference type="InterPro" id="IPR013721">
    <property type="entry name" value="STAG"/>
</dbReference>
<dbReference type="GO" id="GO:0008278">
    <property type="term" value="C:cohesin complex"/>
    <property type="evidence" value="ECO:0007669"/>
    <property type="project" value="TreeGrafter"/>
</dbReference>
<evidence type="ECO:0000313" key="3">
    <source>
        <dbReference type="EMBL" id="OAD80679.1"/>
    </source>
</evidence>
<dbReference type="STRING" id="763407.A0A167R2A4"/>
<keyword evidence="4" id="KW-1185">Reference proteome</keyword>
<evidence type="ECO:0000313" key="4">
    <source>
        <dbReference type="Proteomes" id="UP000077315"/>
    </source>
</evidence>
<dbReference type="EMBL" id="KV440971">
    <property type="protein sequence ID" value="OAD80679.1"/>
    <property type="molecule type" value="Genomic_DNA"/>
</dbReference>
<dbReference type="Pfam" id="PF24571">
    <property type="entry name" value="HEAT_SCC3-SA"/>
    <property type="match status" value="1"/>
</dbReference>
<dbReference type="Proteomes" id="UP000077315">
    <property type="component" value="Unassembled WGS sequence"/>
</dbReference>
<feature type="compositionally biased region" description="Acidic residues" evidence="1">
    <location>
        <begin position="63"/>
        <end position="74"/>
    </location>
</feature>
<dbReference type="OrthoDB" id="498590at2759"/>
<feature type="region of interest" description="Disordered" evidence="1">
    <location>
        <begin position="1227"/>
        <end position="1257"/>
    </location>
</feature>
<dbReference type="GO" id="GO:0003682">
    <property type="term" value="F:chromatin binding"/>
    <property type="evidence" value="ECO:0007669"/>
    <property type="project" value="TreeGrafter"/>
</dbReference>